<keyword evidence="2" id="KW-0472">Membrane</keyword>
<keyword evidence="2" id="KW-1133">Transmembrane helix</keyword>
<name>A0AB38TQZ3_BURGA</name>
<evidence type="ECO:0000256" key="2">
    <source>
        <dbReference type="SAM" id="Phobius"/>
    </source>
</evidence>
<dbReference type="RefSeq" id="WP_260531320.1">
    <property type="nucleotide sequence ID" value="NZ_CP104214.1"/>
</dbReference>
<proteinExistence type="predicted"/>
<feature type="transmembrane region" description="Helical" evidence="2">
    <location>
        <begin position="571"/>
        <end position="597"/>
    </location>
</feature>
<evidence type="ECO:0000313" key="3">
    <source>
        <dbReference type="EMBL" id="UWX70329.1"/>
    </source>
</evidence>
<reference evidence="3" key="1">
    <citation type="submission" date="2022-09" db="EMBL/GenBank/DDBJ databases">
        <title>Genomic of Burkholderia gladioli.</title>
        <authorList>
            <person name="Wu H."/>
        </authorList>
    </citation>
    <scope>NUCLEOTIDE SEQUENCE</scope>
    <source>
        <strain evidence="3">ZN-S4</strain>
    </source>
</reference>
<keyword evidence="1" id="KW-0175">Coiled coil</keyword>
<dbReference type="PANTHER" id="PTHR37813:SF1">
    <property type="entry name" value="FELS-2 PROPHAGE PROTEIN"/>
    <property type="match status" value="1"/>
</dbReference>
<dbReference type="AlphaFoldDB" id="A0AB38TQZ3"/>
<dbReference type="PANTHER" id="PTHR37813">
    <property type="entry name" value="FELS-2 PROPHAGE PROTEIN"/>
    <property type="match status" value="1"/>
</dbReference>
<dbReference type="EMBL" id="CP104214">
    <property type="protein sequence ID" value="UWX70329.1"/>
    <property type="molecule type" value="Genomic_DNA"/>
</dbReference>
<feature type="transmembrane region" description="Helical" evidence="2">
    <location>
        <begin position="773"/>
        <end position="802"/>
    </location>
</feature>
<protein>
    <submittedName>
        <fullName evidence="3">Uncharacterized protein</fullName>
    </submittedName>
</protein>
<keyword evidence="2" id="KW-0812">Transmembrane</keyword>
<evidence type="ECO:0000256" key="1">
    <source>
        <dbReference type="SAM" id="Coils"/>
    </source>
</evidence>
<sequence>MSNELKLRIMFDMIDKYTKPLRNILNGNKGLSQSLKQAQSDLKRTRGELAELSKKQQAVGKFRELRAGLDETAKRLAGARAQSRELAKALHASGPPSREMVTELARARQAVAQLGAEHKRESKAVDEMRVKLAQTGIDTRKLADHERTLRGSIVSSTDAMKAQVRQLEALGQREKRLAEARKGMQAMQAVAGGMAVSGYAARATGSRIFHGFGDALDEEKKMANERARITGLGLGDAATRDAETYVRAMHTMGVSTTENMTLMRDALSIFADEHHAQMVMPTLAKMKFANEAMFGAEQGHQNEEKFMNMLKVIELRGGTKSEGAFNKEANMVQQVLSATGGRVGGDEWRNFIQTGGVAAKQLKPDAFYYQMEPLIQEMGGHAVGTGLMSAYQNLVQGKTTNRAKSLLVKYGLLDPSKVKYDKVGNVKEILPGGLKGGDMITNSPVDFVEKVLLPQLAKHGITSPKAINNAIGGMITNRTGANLYSTIAMQLQQIRKSENLNRGAYGIDDSEALARTTPQGKELAAHAQLRDLMREMGQAVLPLYMKGLDLASSILSKLTDAIKAHPDAAKIILSVVAAFGALLVVGGTLTIVLAGILGPLALLRFGMVTLGIEGSVLRRSLGAGADAFRGLGRAGTKAGGLLASAFKASSPTEASRRLRRFVRQLGTAIPNAGKAAVDTLKDWGKTSVTSLRNGLVAARRYTRQVWLAVAAQAAAARGAVAGAWSRGRQYAGSRGIGGMMRDGVVALGAFLRGGALRSIGGIGRALLFVGQALLWIGAAVLTPVGGFIAALVAGALVILRYWEPIKAFFRGFWSGLREGLAPLAPAFERAFGGLKRMLEPLKPVFDWVVDGVRAAWDWLSKLFGPVDTTAASLTKATDAGKGFGLWLASIIVDIGNAADRFIQFGADLTNGLVNGIKSGFSNVKDAISSLADSTIAWFKEKLGIHSPSRVFASLGGFVSDGAAVGMDGGQKRVARAAAGLAAAAVTSFGSPMLTTAATLAAPAAAIVSPTVPIDNRAPLAASSAGATAATGGATQAAAPVINIYPAAGADPQAIARAVAAELDKRDRAQRARTSARLSD</sequence>
<evidence type="ECO:0000313" key="4">
    <source>
        <dbReference type="Proteomes" id="UP001059745"/>
    </source>
</evidence>
<accession>A0AB38TQZ3</accession>
<gene>
    <name evidence="3" type="ORF">NYZ96_00685</name>
</gene>
<dbReference type="Proteomes" id="UP001059745">
    <property type="component" value="Chromosome 1"/>
</dbReference>
<feature type="coiled-coil region" evidence="1">
    <location>
        <begin position="28"/>
        <end position="55"/>
    </location>
</feature>
<organism evidence="3 4">
    <name type="scientific">Burkholderia gladioli</name>
    <name type="common">Pseudomonas marginata</name>
    <name type="synonym">Phytomonas marginata</name>
    <dbReference type="NCBI Taxonomy" id="28095"/>
    <lineage>
        <taxon>Bacteria</taxon>
        <taxon>Pseudomonadati</taxon>
        <taxon>Pseudomonadota</taxon>
        <taxon>Betaproteobacteria</taxon>
        <taxon>Burkholderiales</taxon>
        <taxon>Burkholderiaceae</taxon>
        <taxon>Burkholderia</taxon>
    </lineage>
</organism>